<proteinExistence type="predicted"/>
<name>A0A165Q873_EXIGL</name>
<protein>
    <submittedName>
        <fullName evidence="2">Uncharacterized protein</fullName>
    </submittedName>
</protein>
<evidence type="ECO:0000256" key="1">
    <source>
        <dbReference type="SAM" id="MobiDB-lite"/>
    </source>
</evidence>
<keyword evidence="3" id="KW-1185">Reference proteome</keyword>
<gene>
    <name evidence="2" type="ORF">EXIGLDRAFT_243101</name>
</gene>
<evidence type="ECO:0000313" key="3">
    <source>
        <dbReference type="Proteomes" id="UP000077266"/>
    </source>
</evidence>
<dbReference type="EMBL" id="KV425884">
    <property type="protein sequence ID" value="KZW03226.1"/>
    <property type="molecule type" value="Genomic_DNA"/>
</dbReference>
<reference evidence="2 3" key="1">
    <citation type="journal article" date="2016" name="Mol. Biol. Evol.">
        <title>Comparative Genomics of Early-Diverging Mushroom-Forming Fungi Provides Insights into the Origins of Lignocellulose Decay Capabilities.</title>
        <authorList>
            <person name="Nagy L.G."/>
            <person name="Riley R."/>
            <person name="Tritt A."/>
            <person name="Adam C."/>
            <person name="Daum C."/>
            <person name="Floudas D."/>
            <person name="Sun H."/>
            <person name="Yadav J.S."/>
            <person name="Pangilinan J."/>
            <person name="Larsson K.H."/>
            <person name="Matsuura K."/>
            <person name="Barry K."/>
            <person name="Labutti K."/>
            <person name="Kuo R."/>
            <person name="Ohm R.A."/>
            <person name="Bhattacharya S.S."/>
            <person name="Shirouzu T."/>
            <person name="Yoshinaga Y."/>
            <person name="Martin F.M."/>
            <person name="Grigoriev I.V."/>
            <person name="Hibbett D.S."/>
        </authorList>
    </citation>
    <scope>NUCLEOTIDE SEQUENCE [LARGE SCALE GENOMIC DNA]</scope>
    <source>
        <strain evidence="2 3">HHB12029</strain>
    </source>
</reference>
<evidence type="ECO:0000313" key="2">
    <source>
        <dbReference type="EMBL" id="KZW03226.1"/>
    </source>
</evidence>
<dbReference type="InParanoid" id="A0A165Q873"/>
<dbReference type="Proteomes" id="UP000077266">
    <property type="component" value="Unassembled WGS sequence"/>
</dbReference>
<feature type="region of interest" description="Disordered" evidence="1">
    <location>
        <begin position="1"/>
        <end position="30"/>
    </location>
</feature>
<dbReference type="AlphaFoldDB" id="A0A165Q873"/>
<organism evidence="2 3">
    <name type="scientific">Exidia glandulosa HHB12029</name>
    <dbReference type="NCBI Taxonomy" id="1314781"/>
    <lineage>
        <taxon>Eukaryota</taxon>
        <taxon>Fungi</taxon>
        <taxon>Dikarya</taxon>
        <taxon>Basidiomycota</taxon>
        <taxon>Agaricomycotina</taxon>
        <taxon>Agaricomycetes</taxon>
        <taxon>Auriculariales</taxon>
        <taxon>Exidiaceae</taxon>
        <taxon>Exidia</taxon>
    </lineage>
</organism>
<accession>A0A165Q873</accession>
<sequence>MYRTQKQQQHRDRDTQTQRMNPKTSRERTSLCTTNPSIHLAALRGRTTATSPTRRRKTLRRLRTNAQRTRRAWRWALHYNTRHCSCSCRHLLGGYLRIQLPLLAPLLPRLTTERRACARKLIIRLRRTLPEDRGYDELGERECGREHGVRGQVGALDASGRREARGRTAVGDVYGCGRGCGATCAFRWGFGVCTRFGAAGTLGCNRRRRGHCSSTRRTSNGCGSGAYDGGRKGLGWERAAIVRTEVEARDTLDIVYPGEHERLLLRNRLAAIRRTHSPRRLMRLLVDQLPREVARTKLASVLVVRDDGCVDAFGREHMCQRELLDLNAHVTADECVDDGASLGCVPVSLSGSDCLEHARTGQITKSGSSRSRCRRRRRRCAATLCR</sequence>